<feature type="compositionally biased region" description="Polar residues" evidence="6">
    <location>
        <begin position="286"/>
        <end position="296"/>
    </location>
</feature>
<feature type="compositionally biased region" description="Polar residues" evidence="6">
    <location>
        <begin position="985"/>
        <end position="994"/>
    </location>
</feature>
<dbReference type="AlphaFoldDB" id="A0A0G4FCG7"/>
<keyword evidence="3" id="KW-0813">Transport</keyword>
<feature type="compositionally biased region" description="Low complexity" evidence="6">
    <location>
        <begin position="173"/>
        <end position="188"/>
    </location>
</feature>
<proteinExistence type="inferred from homology"/>
<organism evidence="8">
    <name type="scientific">Chromera velia CCMP2878</name>
    <dbReference type="NCBI Taxonomy" id="1169474"/>
    <lineage>
        <taxon>Eukaryota</taxon>
        <taxon>Sar</taxon>
        <taxon>Alveolata</taxon>
        <taxon>Colpodellida</taxon>
        <taxon>Chromeraceae</taxon>
        <taxon>Chromera</taxon>
    </lineage>
</organism>
<dbReference type="GO" id="GO:0007030">
    <property type="term" value="P:Golgi organization"/>
    <property type="evidence" value="ECO:0007669"/>
    <property type="project" value="TreeGrafter"/>
</dbReference>
<dbReference type="GO" id="GO:0070973">
    <property type="term" value="P:protein localization to endoplasmic reticulum exit site"/>
    <property type="evidence" value="ECO:0007669"/>
    <property type="project" value="TreeGrafter"/>
</dbReference>
<dbReference type="EMBL" id="CDMZ01000283">
    <property type="protein sequence ID" value="CEM10912.1"/>
    <property type="molecule type" value="Genomic_DNA"/>
</dbReference>
<dbReference type="PANTHER" id="PTHR13402:SF6">
    <property type="entry name" value="SECRETORY 16, ISOFORM I"/>
    <property type="match status" value="1"/>
</dbReference>
<evidence type="ECO:0000259" key="7">
    <source>
        <dbReference type="Pfam" id="PF12931"/>
    </source>
</evidence>
<feature type="domain" description="Sec16 Sec23-binding" evidence="7">
    <location>
        <begin position="642"/>
        <end position="978"/>
    </location>
</feature>
<gene>
    <name evidence="8" type="ORF">Cvel_16365</name>
</gene>
<evidence type="ECO:0000256" key="3">
    <source>
        <dbReference type="ARBA" id="ARBA00022448"/>
    </source>
</evidence>
<feature type="compositionally biased region" description="Low complexity" evidence="6">
    <location>
        <begin position="1248"/>
        <end position="1261"/>
    </location>
</feature>
<sequence length="1277" mass="130204">MANFFSEDDSHLDSVFANIGQDGGQGTLGNFTFELDLSRGNRDAGAHGAGPPPAVGVGLPVTQGAAPPFMPASGAPGVSEPEISAADALRGVEDAFGIGPTDPEPSFSRQQQQPQIPPTSLQSAPSSSSFKSSVAAAPPPSSSFVGGAMGGQAGGPPVMVSTMSHGSSGSVRSGPPNGTAATGGSPTSGVGGLFTIPPSTRAAQGPPSVASGAASGLFPPSGGAQGGAEETDEFSAAMSAPMPSGHTPTGVHLSQQHPMQTHAPAPSAMAVSNSVPGSGIISSAPSVAGATATQGPPSAVARLHSTQSSSQSPLNRDAPAPINSNFPGQQPQQQGIPASPFPQSAPTTPFPHASPAPSTPTHQSPPLGFNQPVVPPVGRGSSGGPPTAPPFPFRQSPPNSRSDSVSVPQPGQAPVYPPAVPHLASAGGPPGGPLVPPGGGAVGGGWAATQAAGVGGGSGALPAVSGATIAFGFGGKLFHFRPAPQPQGSWNLQECNNECAVWSLSSVLKETVESEAPSVLALKDSFPPVVSASSLEGWPGPLGHVDVKLTDALREFMENRVRSLQQAGEGGGSTAVSNRVGERLLWTFLLGTLECHGKAVHHQIALMLKDPLMEVQKKIRAKRERRGERPSGREGSIRGVFEPLTRGNAAEAVASARAGGFWAHALLLSSLESPQAYGETVSKFVQSEVQGGGVETQTSQEQVRQATEKRAAGMNEWEAAEAGQVASILFMLVANKAPLISDEILLCWPLLVLSVYFFAERLMNLPAAWASQLSPQASVEAIDFTGKQKEGVSAFSACLVRIGDALLKAASEPAGAETLLASPWAAHLCFLLAGIWPGSIDSQTSRIVLIGANHRHPSCFGRLSDPLHFQMTETLEYAVRHFKSQFFFPSLQPFRLLYAGRLSEFGLFSKASRYCQFTTAFMRTMPAPAVPDQLKLLLRETEMRIKEHKDKAAGPSSSAGQTSSQVGSALSSLWGGLKNVASSFASKDQQHQQGGPSGRSPGLDHQPSAVKPPPLAPAVPGGPPVAAAAQGQMPVPQPQVQQQQQHLQPQQQPASPVPSGGSESGAEGGGLFSSLVGGLKKAITGVQQEREVGVENKYYFDKAKQRWVMEGEEDEVDRREAAAAAHAQHIASLPPPPTAAPVASAGAGAAMLTGAGGAAANRYVDVLSGGGPPPSSAPPPPAGGGTFVSPPRRPGAPVDPYPPPAASLGHPAPAPGAGGAYFAPPPSGGPAWQQQQQQQGHQPPPVQQGPFGAPQVPPSAGAPGGAGAGGVRRSPFG</sequence>
<feature type="compositionally biased region" description="Pro residues" evidence="6">
    <location>
        <begin position="1010"/>
        <end position="1023"/>
    </location>
</feature>
<feature type="compositionally biased region" description="Low complexity" evidence="6">
    <location>
        <begin position="1024"/>
        <end position="1061"/>
    </location>
</feature>
<evidence type="ECO:0000256" key="5">
    <source>
        <dbReference type="ARBA" id="ARBA00022892"/>
    </source>
</evidence>
<comment type="similarity">
    <text evidence="2">Belongs to the SEC16 family.</text>
</comment>
<name>A0A0G4FCG7_9ALVE</name>
<dbReference type="Pfam" id="PF12931">
    <property type="entry name" value="TPR_Sec16"/>
    <property type="match status" value="1"/>
</dbReference>
<feature type="region of interest" description="Disordered" evidence="6">
    <location>
        <begin position="1167"/>
        <end position="1277"/>
    </location>
</feature>
<feature type="region of interest" description="Disordered" evidence="6">
    <location>
        <begin position="985"/>
        <end position="1071"/>
    </location>
</feature>
<evidence type="ECO:0000256" key="2">
    <source>
        <dbReference type="ARBA" id="ARBA00005927"/>
    </source>
</evidence>
<feature type="compositionally biased region" description="Low complexity" evidence="6">
    <location>
        <begin position="118"/>
        <end position="146"/>
    </location>
</feature>
<feature type="compositionally biased region" description="Polar residues" evidence="6">
    <location>
        <begin position="304"/>
        <end position="314"/>
    </location>
</feature>
<feature type="compositionally biased region" description="Low complexity" evidence="6">
    <location>
        <begin position="1229"/>
        <end position="1241"/>
    </location>
</feature>
<dbReference type="GO" id="GO:0016192">
    <property type="term" value="P:vesicle-mediated transport"/>
    <property type="evidence" value="ECO:0007669"/>
    <property type="project" value="UniProtKB-KW"/>
</dbReference>
<accession>A0A0G4FCG7</accession>
<feature type="region of interest" description="Disordered" evidence="6">
    <location>
        <begin position="94"/>
        <end position="271"/>
    </location>
</feature>
<dbReference type="VEuPathDB" id="CryptoDB:Cvel_16365"/>
<reference evidence="8" key="1">
    <citation type="submission" date="2014-11" db="EMBL/GenBank/DDBJ databases">
        <authorList>
            <person name="Otto D Thomas"/>
            <person name="Naeem Raeece"/>
        </authorList>
    </citation>
    <scope>NUCLEOTIDE SEQUENCE</scope>
</reference>
<dbReference type="InterPro" id="IPR024298">
    <property type="entry name" value="Sec16_Sec23-bd"/>
</dbReference>
<keyword evidence="5" id="KW-0931">ER-Golgi transport</keyword>
<evidence type="ECO:0000256" key="4">
    <source>
        <dbReference type="ARBA" id="ARBA00022824"/>
    </source>
</evidence>
<feature type="compositionally biased region" description="Polar residues" evidence="6">
    <location>
        <begin position="396"/>
        <end position="409"/>
    </location>
</feature>
<feature type="compositionally biased region" description="Polar residues" evidence="6">
    <location>
        <begin position="161"/>
        <end position="171"/>
    </location>
</feature>
<dbReference type="GO" id="GO:0070971">
    <property type="term" value="C:endoplasmic reticulum exit site"/>
    <property type="evidence" value="ECO:0007669"/>
    <property type="project" value="TreeGrafter"/>
</dbReference>
<feature type="compositionally biased region" description="Pro residues" evidence="6">
    <location>
        <begin position="1191"/>
        <end position="1205"/>
    </location>
</feature>
<protein>
    <recommendedName>
        <fullName evidence="7">Sec16 Sec23-binding domain-containing protein</fullName>
    </recommendedName>
</protein>
<comment type="subcellular location">
    <subcellularLocation>
        <location evidence="1">Endoplasmic reticulum</location>
    </subcellularLocation>
</comment>
<dbReference type="GO" id="GO:0012507">
    <property type="term" value="C:ER to Golgi transport vesicle membrane"/>
    <property type="evidence" value="ECO:0007669"/>
    <property type="project" value="TreeGrafter"/>
</dbReference>
<feature type="compositionally biased region" description="Pro residues" evidence="6">
    <location>
        <begin position="1171"/>
        <end position="1182"/>
    </location>
</feature>
<feature type="compositionally biased region" description="Gly residues" evidence="6">
    <location>
        <begin position="1062"/>
        <end position="1071"/>
    </location>
</feature>
<dbReference type="PANTHER" id="PTHR13402">
    <property type="entry name" value="RGPR-RELATED"/>
    <property type="match status" value="1"/>
</dbReference>
<evidence type="ECO:0000256" key="6">
    <source>
        <dbReference type="SAM" id="MobiDB-lite"/>
    </source>
</evidence>
<feature type="region of interest" description="Disordered" evidence="6">
    <location>
        <begin position="286"/>
        <end position="438"/>
    </location>
</feature>
<evidence type="ECO:0000313" key="8">
    <source>
        <dbReference type="EMBL" id="CEM10912.1"/>
    </source>
</evidence>
<keyword evidence="4" id="KW-0256">Endoplasmic reticulum</keyword>
<evidence type="ECO:0000256" key="1">
    <source>
        <dbReference type="ARBA" id="ARBA00004240"/>
    </source>
</evidence>
<feature type="compositionally biased region" description="Pro residues" evidence="6">
    <location>
        <begin position="348"/>
        <end position="358"/>
    </location>
</feature>